<keyword evidence="6" id="KW-0150">Chloroplast</keyword>
<evidence type="ECO:0000313" key="6">
    <source>
        <dbReference type="EMBL" id="ARX95873.1"/>
    </source>
</evidence>
<evidence type="ECO:0000256" key="3">
    <source>
        <dbReference type="ARBA" id="ARBA00023274"/>
    </source>
</evidence>
<dbReference type="GO" id="GO:0003735">
    <property type="term" value="F:structural constituent of ribosome"/>
    <property type="evidence" value="ECO:0007669"/>
    <property type="project" value="InterPro"/>
</dbReference>
<keyword evidence="5" id="KW-0934">Plastid</keyword>
<name>A0A1C9CAA2_9FLOR</name>
<dbReference type="FunFam" id="4.10.410.60:FF:000001">
    <property type="entry name" value="50S ribosomal protein L35"/>
    <property type="match status" value="1"/>
</dbReference>
<dbReference type="PRINTS" id="PR00064">
    <property type="entry name" value="RIBOSOMALL35"/>
</dbReference>
<gene>
    <name evidence="5" type="primary">rpl35</name>
    <name evidence="5" type="ORF">Thor_021</name>
</gene>
<keyword evidence="3 4" id="KW-0687">Ribonucleoprotein</keyword>
<dbReference type="Gene3D" id="4.10.410.60">
    <property type="match status" value="1"/>
</dbReference>
<evidence type="ECO:0000256" key="1">
    <source>
        <dbReference type="ARBA" id="ARBA00006598"/>
    </source>
</evidence>
<dbReference type="PANTHER" id="PTHR33343">
    <property type="entry name" value="54S RIBOSOMAL PROTEIN BL35M"/>
    <property type="match status" value="1"/>
</dbReference>
<accession>A0A1C9CAA2</accession>
<keyword evidence="2 4" id="KW-0689">Ribosomal protein</keyword>
<sequence length="66" mass="7800">MFKLKSIKSMNKRFKFTGTSKLMRRHSHHSHLLAKKSSKQKKRLSKITIVSIQNLSNCKFLVTQKR</sequence>
<dbReference type="AlphaFoldDB" id="A0A1C9CAA2"/>
<proteinExistence type="inferred from homology"/>
<evidence type="ECO:0000313" key="5">
    <source>
        <dbReference type="EMBL" id="AOM65313.1"/>
    </source>
</evidence>
<reference evidence="6" key="1">
    <citation type="submission" date="2016-11" db="EMBL/GenBank/DDBJ databases">
        <title>Complete Chloroplast Genome of Thorea hispida.</title>
        <authorList>
            <person name="Nan F."/>
            <person name="Xie S."/>
        </authorList>
    </citation>
    <scope>NUCLEOTIDE SEQUENCE</scope>
</reference>
<dbReference type="GO" id="GO:0015934">
    <property type="term" value="C:large ribosomal subunit"/>
    <property type="evidence" value="ECO:0007669"/>
    <property type="project" value="TreeGrafter"/>
</dbReference>
<dbReference type="Pfam" id="PF01632">
    <property type="entry name" value="Ribosomal_L35p"/>
    <property type="match status" value="1"/>
</dbReference>
<dbReference type="NCBIfam" id="TIGR00001">
    <property type="entry name" value="rpmI_bact"/>
    <property type="match status" value="1"/>
</dbReference>
<comment type="similarity">
    <text evidence="1 4">Belongs to the bacterial ribosomal protein bL35 family.</text>
</comment>
<dbReference type="InterPro" id="IPR021137">
    <property type="entry name" value="Ribosomal_bL35-like"/>
</dbReference>
<geneLocation type="plastid" evidence="5"/>
<dbReference type="EMBL" id="KX284714">
    <property type="protein sequence ID" value="AOM65313.1"/>
    <property type="molecule type" value="Genomic_DNA"/>
</dbReference>
<evidence type="ECO:0000256" key="2">
    <source>
        <dbReference type="ARBA" id="ARBA00022980"/>
    </source>
</evidence>
<reference evidence="5" key="2">
    <citation type="journal article" date="2018" name="PLoS ONE">
        <title>Plastid genome analysis of three Nemaliophycidae red algal species suggests environmental adaptation for iron limited habitats.</title>
        <authorList>
            <person name="Cho C.H."/>
            <person name="Choi J.W."/>
            <person name="Lam D.W."/>
            <person name="Kim K.M."/>
            <person name="Yoon H.S."/>
        </authorList>
    </citation>
    <scope>NUCLEOTIDE SEQUENCE</scope>
</reference>
<dbReference type="EMBL" id="KY083065">
    <property type="protein sequence ID" value="ARX95873.1"/>
    <property type="molecule type" value="Genomic_DNA"/>
</dbReference>
<dbReference type="GO" id="GO:0006412">
    <property type="term" value="P:translation"/>
    <property type="evidence" value="ECO:0007669"/>
    <property type="project" value="InterPro"/>
</dbReference>
<organism evidence="5">
    <name type="scientific">Thorea hispida</name>
    <dbReference type="NCBI Taxonomy" id="202687"/>
    <lineage>
        <taxon>Eukaryota</taxon>
        <taxon>Rhodophyta</taxon>
        <taxon>Florideophyceae</taxon>
        <taxon>Nemaliophycidae</taxon>
        <taxon>Thoreales</taxon>
        <taxon>Thoreaceae</taxon>
        <taxon>Thorea</taxon>
    </lineage>
</organism>
<dbReference type="InterPro" id="IPR001706">
    <property type="entry name" value="Ribosomal_bL35"/>
</dbReference>
<dbReference type="InterPro" id="IPR037229">
    <property type="entry name" value="Ribosomal_bL35_sf"/>
</dbReference>
<dbReference type="RefSeq" id="YP_009296378.1">
    <property type="nucleotide sequence ID" value="NC_031171.1"/>
</dbReference>
<dbReference type="HAMAP" id="MF_00514">
    <property type="entry name" value="Ribosomal_bL35"/>
    <property type="match status" value="1"/>
</dbReference>
<evidence type="ECO:0000256" key="4">
    <source>
        <dbReference type="RuleBase" id="RU000568"/>
    </source>
</evidence>
<dbReference type="SUPFAM" id="SSF143034">
    <property type="entry name" value="L35p-like"/>
    <property type="match status" value="1"/>
</dbReference>
<dbReference type="GeneID" id="29072718"/>
<dbReference type="PANTHER" id="PTHR33343:SF1">
    <property type="entry name" value="LARGE RIBOSOMAL SUBUNIT PROTEIN BL35M"/>
    <property type="match status" value="1"/>
</dbReference>
<protein>
    <recommendedName>
        <fullName evidence="4">50S ribosomal protein L35</fullName>
    </recommendedName>
</protein>